<evidence type="ECO:0000256" key="4">
    <source>
        <dbReference type="PROSITE-ProRule" id="PRU00050"/>
    </source>
</evidence>
<name>A0ABY4AYW7_9BACT</name>
<gene>
    <name evidence="6" type="ORF">MTP16_13290</name>
</gene>
<dbReference type="CDD" id="cd16433">
    <property type="entry name" value="CheB"/>
    <property type="match status" value="1"/>
</dbReference>
<feature type="domain" description="CheB-type methylesterase" evidence="5">
    <location>
        <begin position="2"/>
        <end position="194"/>
    </location>
</feature>
<sequence>MPAPSHLIVIGTSAGGMPALVQLVAQLPATLPAAVLVVQHFAPESDGQQLADRLARHTALPCRLPADGDLIEAGTLYLAPPDRHLLAKDGSTPHLLVTKGPRENHYRPAADALFRSAAVVFGSRVVGVVLTGMLHDGTAGLEFIKRCGGVAIVQDPHEAEYASMPESALRNVDIDYVVPLNEMGALLVEITARRTPDRKTEVPEDLKQEAAIAERVVGTTDEVLRIAHPVPLTCPDCGGSLFEVEHGTLLRYRCHTGHAFTADALLHSAQQSLEETMWVALRMMEERKNLLSNIAARGQGPYSVQQEERIEEMKKHINRLREFLLNGGNMGGNGSTAVTPED</sequence>
<dbReference type="Gene3D" id="3.40.50.180">
    <property type="entry name" value="Methylesterase CheB, C-terminal domain"/>
    <property type="match status" value="1"/>
</dbReference>
<evidence type="ECO:0000256" key="2">
    <source>
        <dbReference type="ARBA" id="ARBA00039140"/>
    </source>
</evidence>
<dbReference type="SUPFAM" id="SSF52738">
    <property type="entry name" value="Methylesterase CheB, C-terminal domain"/>
    <property type="match status" value="1"/>
</dbReference>
<organism evidence="6 7">
    <name type="scientific">Hymenobacter monticola</name>
    <dbReference type="NCBI Taxonomy" id="1705399"/>
    <lineage>
        <taxon>Bacteria</taxon>
        <taxon>Pseudomonadati</taxon>
        <taxon>Bacteroidota</taxon>
        <taxon>Cytophagia</taxon>
        <taxon>Cytophagales</taxon>
        <taxon>Hymenobacteraceae</taxon>
        <taxon>Hymenobacter</taxon>
    </lineage>
</organism>
<evidence type="ECO:0000256" key="1">
    <source>
        <dbReference type="ARBA" id="ARBA00022801"/>
    </source>
</evidence>
<keyword evidence="1 4" id="KW-0378">Hydrolase</keyword>
<feature type="active site" evidence="4">
    <location>
        <position position="136"/>
    </location>
</feature>
<feature type="active site" evidence="4">
    <location>
        <position position="40"/>
    </location>
</feature>
<evidence type="ECO:0000313" key="7">
    <source>
        <dbReference type="Proteomes" id="UP000831390"/>
    </source>
</evidence>
<dbReference type="InterPro" id="IPR035909">
    <property type="entry name" value="CheB_C"/>
</dbReference>
<dbReference type="RefSeq" id="WP_243509451.1">
    <property type="nucleotide sequence ID" value="NZ_CP094534.1"/>
</dbReference>
<evidence type="ECO:0000313" key="6">
    <source>
        <dbReference type="EMBL" id="UOE32105.1"/>
    </source>
</evidence>
<dbReference type="PIRSF" id="PIRSF036461">
    <property type="entry name" value="Chmtx_methlestr"/>
    <property type="match status" value="1"/>
</dbReference>
<dbReference type="Pfam" id="PF01339">
    <property type="entry name" value="CheB_methylest"/>
    <property type="match status" value="1"/>
</dbReference>
<comment type="catalytic activity">
    <reaction evidence="3">
        <text>[protein]-L-glutamate 5-O-methyl ester + H2O = L-glutamyl-[protein] + methanol + H(+)</text>
        <dbReference type="Rhea" id="RHEA:23236"/>
        <dbReference type="Rhea" id="RHEA-COMP:10208"/>
        <dbReference type="Rhea" id="RHEA-COMP:10311"/>
        <dbReference type="ChEBI" id="CHEBI:15377"/>
        <dbReference type="ChEBI" id="CHEBI:15378"/>
        <dbReference type="ChEBI" id="CHEBI:17790"/>
        <dbReference type="ChEBI" id="CHEBI:29973"/>
        <dbReference type="ChEBI" id="CHEBI:82795"/>
        <dbReference type="EC" id="3.1.1.61"/>
    </reaction>
</comment>
<keyword evidence="7" id="KW-1185">Reference proteome</keyword>
<accession>A0ABY4AYW7</accession>
<feature type="active site" evidence="4">
    <location>
        <position position="13"/>
    </location>
</feature>
<reference evidence="6 7" key="1">
    <citation type="submission" date="2022-03" db="EMBL/GenBank/DDBJ databases">
        <title>Hymenobactersp. isolated from the air.</title>
        <authorList>
            <person name="Won M."/>
            <person name="Kwon S.-W."/>
        </authorList>
    </citation>
    <scope>NUCLEOTIDE SEQUENCE [LARGE SCALE GENOMIC DNA]</scope>
    <source>
        <strain evidence="6 7">KACC 22596</strain>
    </source>
</reference>
<dbReference type="EC" id="3.1.1.61" evidence="2"/>
<evidence type="ECO:0000256" key="3">
    <source>
        <dbReference type="ARBA" id="ARBA00048267"/>
    </source>
</evidence>
<evidence type="ECO:0000259" key="5">
    <source>
        <dbReference type="PROSITE" id="PS50122"/>
    </source>
</evidence>
<keyword evidence="4" id="KW-0145">Chemotaxis</keyword>
<dbReference type="Proteomes" id="UP000831390">
    <property type="component" value="Chromosome"/>
</dbReference>
<dbReference type="EMBL" id="CP094534">
    <property type="protein sequence ID" value="UOE32105.1"/>
    <property type="molecule type" value="Genomic_DNA"/>
</dbReference>
<dbReference type="PROSITE" id="PS50122">
    <property type="entry name" value="CHEB"/>
    <property type="match status" value="1"/>
</dbReference>
<proteinExistence type="predicted"/>
<dbReference type="PANTHER" id="PTHR42872:SF6">
    <property type="entry name" value="PROTEIN-GLUTAMATE METHYLESTERASE_PROTEIN-GLUTAMINE GLUTAMINASE"/>
    <property type="match status" value="1"/>
</dbReference>
<dbReference type="InterPro" id="IPR000673">
    <property type="entry name" value="Sig_transdc_resp-reg_Me-estase"/>
</dbReference>
<protein>
    <recommendedName>
        <fullName evidence="2">protein-glutamate methylesterase</fullName>
        <ecNumber evidence="2">3.1.1.61</ecNumber>
    </recommendedName>
</protein>
<dbReference type="PANTHER" id="PTHR42872">
    <property type="entry name" value="PROTEIN-GLUTAMATE METHYLESTERASE/PROTEIN-GLUTAMINE GLUTAMINASE"/>
    <property type="match status" value="1"/>
</dbReference>
<dbReference type="InterPro" id="IPR011247">
    <property type="entry name" value="Chemotax_prot-Glu_Me-esterase"/>
</dbReference>